<proteinExistence type="predicted"/>
<name>A0ABP0UZK1_9BRYO</name>
<dbReference type="EMBL" id="OZ019899">
    <property type="protein sequence ID" value="CAK9231358.1"/>
    <property type="molecule type" value="Genomic_DNA"/>
</dbReference>
<evidence type="ECO:0000313" key="1">
    <source>
        <dbReference type="EMBL" id="CAK9231358.1"/>
    </source>
</evidence>
<protein>
    <submittedName>
        <fullName evidence="1">Uncharacterized protein</fullName>
    </submittedName>
</protein>
<dbReference type="Gene3D" id="1.10.10.1070">
    <property type="entry name" value="Zinc finger, BED domain-containing"/>
    <property type="match status" value="1"/>
</dbReference>
<dbReference type="Proteomes" id="UP001497512">
    <property type="component" value="Chromosome 7"/>
</dbReference>
<reference evidence="1" key="1">
    <citation type="submission" date="2024-02" db="EMBL/GenBank/DDBJ databases">
        <authorList>
            <consortium name="ELIXIR-Norway"/>
            <consortium name="Elixir Norway"/>
        </authorList>
    </citation>
    <scope>NUCLEOTIDE SEQUENCE</scope>
</reference>
<keyword evidence="2" id="KW-1185">Reference proteome</keyword>
<organism evidence="1 2">
    <name type="scientific">Sphagnum troendelagicum</name>
    <dbReference type="NCBI Taxonomy" id="128251"/>
    <lineage>
        <taxon>Eukaryota</taxon>
        <taxon>Viridiplantae</taxon>
        <taxon>Streptophyta</taxon>
        <taxon>Embryophyta</taxon>
        <taxon>Bryophyta</taxon>
        <taxon>Sphagnophytina</taxon>
        <taxon>Sphagnopsida</taxon>
        <taxon>Sphagnales</taxon>
        <taxon>Sphagnaceae</taxon>
        <taxon>Sphagnum</taxon>
    </lineage>
</organism>
<accession>A0ABP0UZK1</accession>
<gene>
    <name evidence="1" type="ORF">CSSPTR1EN2_LOCUS20537</name>
</gene>
<sequence length="157" mass="17820">MQCFKLVKKKISIDLTNKNPQYVVIPFTLKNRPSTNKLWDCMGQVVMKASGEWVRLDVEVDGKGWTKTVYMCAYIKPTCFSIYIYNLRDNTSSMCDHTYSRAVAIASFSNNLTVWANKRGMPTDSAKANMTNALVNMCSWDIRPYSSVEGASFENVI</sequence>
<evidence type="ECO:0000313" key="2">
    <source>
        <dbReference type="Proteomes" id="UP001497512"/>
    </source>
</evidence>